<organism evidence="1 2">
    <name type="scientific">Flavobacterium cerinum</name>
    <dbReference type="NCBI Taxonomy" id="2502784"/>
    <lineage>
        <taxon>Bacteria</taxon>
        <taxon>Pseudomonadati</taxon>
        <taxon>Bacteroidota</taxon>
        <taxon>Flavobacteriia</taxon>
        <taxon>Flavobacteriales</taxon>
        <taxon>Flavobacteriaceae</taxon>
        <taxon>Flavobacterium</taxon>
    </lineage>
</organism>
<proteinExistence type="predicted"/>
<dbReference type="RefSeq" id="WP_256552409.1">
    <property type="nucleotide sequence ID" value="NZ_CP101751.1"/>
</dbReference>
<evidence type="ECO:0000313" key="1">
    <source>
        <dbReference type="EMBL" id="UUC46754.1"/>
    </source>
</evidence>
<sequence>MNKYTFCEDIIHPFKRTVDPVSVKSQNKRSILVHRKPINRNIMQFRYALQLLIILFAGTVQAQPGWHDFTTRYYYTILNKKGKEILFKEKKAYRIMIGDTLYRSANIPNDSLPPVLPNRTYKFDNYIRINDFSLRLSQETYDRYKPLEIKIIHKKDTMYLNQITGSGSGVLKGFRLNDKNQTQKTDLPSDFTLQFLPGHYHFPNWAKMVWDEMPEAKGKVKFVNLKQSHFIISKTRYDSIQLSGLRYKDRSEIEKRAEDEVVQNFTRTYFTVKKQIEPTKFENPALPFKEPYWEDALYPTKKEEVYFGRVRYNRDSLNENVWKYLFSIYNRKENTVRHWYPKKNPKLFDSGYLYPNPYTGIVYQVVWIKDKQNTKQQVYIPPTQYSYQSEDEGQTWIENPELTKTFARYNFEHIEFLDKKYALSYNRREVKHKTKKYNIKQITYYLLQDMKVVDSLKMPNDTHDFENYMERYNHYQFKVKDTIVLGTAHYDPGRNLGKTYYQASIIKTDSGWRFSDSKQIYVQRSFPKTEKEKDTIDYRNFRLINKKELLFKNGSGTLQLKSEVADNSSNNGIVVLEQGNRIYLLDSRKRFTYISFDGGTSWYLYPKPLEESGNYSFLEVDDHNEISFFNLWKLYKAYYNFSLLQD</sequence>
<reference evidence="1" key="1">
    <citation type="submission" date="2022-07" db="EMBL/GenBank/DDBJ databases">
        <title>Isolation, identification, and degradation of a PFOSA degrading strain from sewage treatment plant.</title>
        <authorList>
            <person name="Zhang L."/>
            <person name="Huo Y."/>
        </authorList>
    </citation>
    <scope>NUCLEOTIDE SEQUENCE</scope>
    <source>
        <strain evidence="1">C1</strain>
    </source>
</reference>
<gene>
    <name evidence="1" type="ORF">NOX80_06020</name>
</gene>
<name>A0ABY5IVR2_9FLAO</name>
<protein>
    <recommendedName>
        <fullName evidence="3">Exo-alpha-sialidase</fullName>
    </recommendedName>
</protein>
<accession>A0ABY5IVR2</accession>
<evidence type="ECO:0008006" key="3">
    <source>
        <dbReference type="Google" id="ProtNLM"/>
    </source>
</evidence>
<evidence type="ECO:0000313" key="2">
    <source>
        <dbReference type="Proteomes" id="UP001059844"/>
    </source>
</evidence>
<dbReference type="Proteomes" id="UP001059844">
    <property type="component" value="Chromosome"/>
</dbReference>
<dbReference type="SUPFAM" id="SSF110296">
    <property type="entry name" value="Oligoxyloglucan reducing end-specific cellobiohydrolase"/>
    <property type="match status" value="1"/>
</dbReference>
<dbReference type="EMBL" id="CP101751">
    <property type="protein sequence ID" value="UUC46754.1"/>
    <property type="molecule type" value="Genomic_DNA"/>
</dbReference>
<keyword evidence="2" id="KW-1185">Reference proteome</keyword>